<proteinExistence type="predicted"/>
<reference evidence="1 2" key="1">
    <citation type="journal article" date="2019" name="Nat. Ecol. Evol.">
        <title>Megaphylogeny resolves global patterns of mushroom evolution.</title>
        <authorList>
            <person name="Varga T."/>
            <person name="Krizsan K."/>
            <person name="Foldi C."/>
            <person name="Dima B."/>
            <person name="Sanchez-Garcia M."/>
            <person name="Sanchez-Ramirez S."/>
            <person name="Szollosi G.J."/>
            <person name="Szarkandi J.G."/>
            <person name="Papp V."/>
            <person name="Albert L."/>
            <person name="Andreopoulos W."/>
            <person name="Angelini C."/>
            <person name="Antonin V."/>
            <person name="Barry K.W."/>
            <person name="Bougher N.L."/>
            <person name="Buchanan P."/>
            <person name="Buyck B."/>
            <person name="Bense V."/>
            <person name="Catcheside P."/>
            <person name="Chovatia M."/>
            <person name="Cooper J."/>
            <person name="Damon W."/>
            <person name="Desjardin D."/>
            <person name="Finy P."/>
            <person name="Geml J."/>
            <person name="Haridas S."/>
            <person name="Hughes K."/>
            <person name="Justo A."/>
            <person name="Karasinski D."/>
            <person name="Kautmanova I."/>
            <person name="Kiss B."/>
            <person name="Kocsube S."/>
            <person name="Kotiranta H."/>
            <person name="LaButti K.M."/>
            <person name="Lechner B.E."/>
            <person name="Liimatainen K."/>
            <person name="Lipzen A."/>
            <person name="Lukacs Z."/>
            <person name="Mihaltcheva S."/>
            <person name="Morgado L.N."/>
            <person name="Niskanen T."/>
            <person name="Noordeloos M.E."/>
            <person name="Ohm R.A."/>
            <person name="Ortiz-Santana B."/>
            <person name="Ovrebo C."/>
            <person name="Racz N."/>
            <person name="Riley R."/>
            <person name="Savchenko A."/>
            <person name="Shiryaev A."/>
            <person name="Soop K."/>
            <person name="Spirin V."/>
            <person name="Szebenyi C."/>
            <person name="Tomsovsky M."/>
            <person name="Tulloss R.E."/>
            <person name="Uehling J."/>
            <person name="Grigoriev I.V."/>
            <person name="Vagvolgyi C."/>
            <person name="Papp T."/>
            <person name="Martin F.M."/>
            <person name="Miettinen O."/>
            <person name="Hibbett D.S."/>
            <person name="Nagy L.G."/>
        </authorList>
    </citation>
    <scope>NUCLEOTIDE SEQUENCE [LARGE SCALE GENOMIC DNA]</scope>
    <source>
        <strain evidence="1 2">FP101781</strain>
    </source>
</reference>
<dbReference type="AlphaFoldDB" id="A0A4Y7T1N0"/>
<keyword evidence="2" id="KW-1185">Reference proteome</keyword>
<sequence>MIPRQMDAKTIEAAVEGLYGLMFPLHCLYYTLGHLSRDSVQSGILSETTQVLTTLVEGAYQARAWDEAVWARIPDCIDRLVNLCSPPYENGYHAVEQVLEKGLTPSLLRALPYANALTTPQDPRGRNYPAKDLLDSRNYRAAKIGGFNFELFEGLGKSQRSPAVKVLHDAYVFALHCCVLSFEQPRDISARPCSSLKNSLSHTLPVVKEKRSGYSKH</sequence>
<accession>A0A4Y7T1N0</accession>
<dbReference type="Proteomes" id="UP000298030">
    <property type="component" value="Unassembled WGS sequence"/>
</dbReference>
<name>A0A4Y7T1N0_COPMI</name>
<evidence type="ECO:0000313" key="2">
    <source>
        <dbReference type="Proteomes" id="UP000298030"/>
    </source>
</evidence>
<comment type="caution">
    <text evidence="1">The sequence shown here is derived from an EMBL/GenBank/DDBJ whole genome shotgun (WGS) entry which is preliminary data.</text>
</comment>
<evidence type="ECO:0000313" key="1">
    <source>
        <dbReference type="EMBL" id="TEB28077.1"/>
    </source>
</evidence>
<protein>
    <submittedName>
        <fullName evidence="1">Uncharacterized protein</fullName>
    </submittedName>
</protein>
<organism evidence="1 2">
    <name type="scientific">Coprinellus micaceus</name>
    <name type="common">Glistening ink-cap mushroom</name>
    <name type="synonym">Coprinus micaceus</name>
    <dbReference type="NCBI Taxonomy" id="71717"/>
    <lineage>
        <taxon>Eukaryota</taxon>
        <taxon>Fungi</taxon>
        <taxon>Dikarya</taxon>
        <taxon>Basidiomycota</taxon>
        <taxon>Agaricomycotina</taxon>
        <taxon>Agaricomycetes</taxon>
        <taxon>Agaricomycetidae</taxon>
        <taxon>Agaricales</taxon>
        <taxon>Agaricineae</taxon>
        <taxon>Psathyrellaceae</taxon>
        <taxon>Coprinellus</taxon>
    </lineage>
</organism>
<dbReference type="EMBL" id="QPFP01000035">
    <property type="protein sequence ID" value="TEB28077.1"/>
    <property type="molecule type" value="Genomic_DNA"/>
</dbReference>
<gene>
    <name evidence="1" type="ORF">FA13DRAFT_829251</name>
</gene>